<dbReference type="InterPro" id="IPR019829">
    <property type="entry name" value="Macrophage_inhib_fac_CS"/>
</dbReference>
<dbReference type="PANTHER" id="PTHR11954">
    <property type="entry name" value="D-DOPACHROME DECARBOXYLASE"/>
    <property type="match status" value="1"/>
</dbReference>
<dbReference type="InterPro" id="IPR001398">
    <property type="entry name" value="Macrophage_inhib_fac"/>
</dbReference>
<dbReference type="STRING" id="84588.SYNW0376"/>
<reference evidence="12 13" key="1">
    <citation type="journal article" date="2003" name="Nature">
        <title>The genome of a motile marine Synechococcus.</title>
        <authorList>
            <person name="Palenik B."/>
            <person name="Brahamsha B."/>
            <person name="Larimer F."/>
            <person name="Land M."/>
            <person name="Hauser L."/>
            <person name="Chain P."/>
            <person name="Lamerdin J."/>
            <person name="Regala W."/>
            <person name="Allen E.A."/>
            <person name="McCarren J."/>
            <person name="Paulsen I."/>
            <person name="Dufresne A."/>
            <person name="Partensky F."/>
            <person name="Webb E."/>
            <person name="Waterbury J."/>
        </authorList>
    </citation>
    <scope>NUCLEOTIDE SEQUENCE [LARGE SCALE GENOMIC DNA]</scope>
    <source>
        <strain evidence="12 13">WH8102</strain>
    </source>
</reference>
<evidence type="ECO:0000313" key="13">
    <source>
        <dbReference type="Proteomes" id="UP000001422"/>
    </source>
</evidence>
<evidence type="ECO:0000256" key="3">
    <source>
        <dbReference type="ARBA" id="ARBA00022525"/>
    </source>
</evidence>
<name>Q7U982_PARMW</name>
<keyword evidence="13" id="KW-1185">Reference proteome</keyword>
<dbReference type="Gene3D" id="3.30.429.10">
    <property type="entry name" value="Macrophage Migration Inhibitory Factor"/>
    <property type="match status" value="1"/>
</dbReference>
<dbReference type="GO" id="GO:0005125">
    <property type="term" value="F:cytokine activity"/>
    <property type="evidence" value="ECO:0007669"/>
    <property type="project" value="UniProtKB-KW"/>
</dbReference>
<keyword evidence="3" id="KW-0964">Secreted</keyword>
<dbReference type="PANTHER" id="PTHR11954:SF6">
    <property type="entry name" value="MACROPHAGE MIGRATION INHIBITORY FACTOR"/>
    <property type="match status" value="1"/>
</dbReference>
<dbReference type="KEGG" id="syw:SYNW0376"/>
<gene>
    <name evidence="12" type="ordered locus">SYNW0376</name>
</gene>
<dbReference type="EC" id="5.3.2.1" evidence="8"/>
<dbReference type="HOGENOM" id="CLU_129906_4_1_3"/>
<dbReference type="GO" id="GO:0005615">
    <property type="term" value="C:extracellular space"/>
    <property type="evidence" value="ECO:0007669"/>
    <property type="project" value="UniProtKB-KW"/>
</dbReference>
<dbReference type="GO" id="GO:0004167">
    <property type="term" value="F:dopachrome isomerase activity"/>
    <property type="evidence" value="ECO:0007669"/>
    <property type="project" value="UniProtKB-EC"/>
</dbReference>
<keyword evidence="4" id="KW-0413">Isomerase</keyword>
<dbReference type="InterPro" id="IPR014347">
    <property type="entry name" value="Tautomerase/MIF_sf"/>
</dbReference>
<dbReference type="AlphaFoldDB" id="Q7U982"/>
<proteinExistence type="predicted"/>
<organism evidence="12 13">
    <name type="scientific">Parasynechococcus marenigrum (strain WH8102)</name>
    <dbReference type="NCBI Taxonomy" id="84588"/>
    <lineage>
        <taxon>Bacteria</taxon>
        <taxon>Bacillati</taxon>
        <taxon>Cyanobacteriota</taxon>
        <taxon>Cyanophyceae</taxon>
        <taxon>Synechococcales</taxon>
        <taxon>Prochlorococcaceae</taxon>
        <taxon>Parasynechococcus</taxon>
        <taxon>Parasynechococcus marenigrum</taxon>
    </lineage>
</organism>
<evidence type="ECO:0000256" key="1">
    <source>
        <dbReference type="ARBA" id="ARBA00004613"/>
    </source>
</evidence>
<dbReference type="EC" id="5.3.3.12" evidence="7"/>
<comment type="catalytic activity">
    <reaction evidence="5">
        <text>3-phenylpyruvate = enol-phenylpyruvate</text>
        <dbReference type="Rhea" id="RHEA:17097"/>
        <dbReference type="ChEBI" id="CHEBI:16815"/>
        <dbReference type="ChEBI" id="CHEBI:18005"/>
        <dbReference type="EC" id="5.3.2.1"/>
    </reaction>
</comment>
<evidence type="ECO:0000256" key="11">
    <source>
        <dbReference type="ARBA" id="ARBA00042730"/>
    </source>
</evidence>
<evidence type="ECO:0000256" key="6">
    <source>
        <dbReference type="ARBA" id="ARBA00036823"/>
    </source>
</evidence>
<evidence type="ECO:0000256" key="5">
    <source>
        <dbReference type="ARBA" id="ARBA00036735"/>
    </source>
</evidence>
<evidence type="ECO:0000256" key="4">
    <source>
        <dbReference type="ARBA" id="ARBA00023235"/>
    </source>
</evidence>
<evidence type="ECO:0000256" key="10">
    <source>
        <dbReference type="ARBA" id="ARBA00041912"/>
    </source>
</evidence>
<protein>
    <recommendedName>
        <fullName evidence="11">L-dopachrome isomerase</fullName>
        <ecNumber evidence="8">5.3.2.1</ecNumber>
        <ecNumber evidence="7">5.3.3.12</ecNumber>
    </recommendedName>
    <alternativeName>
        <fullName evidence="9">L-dopachrome tautomerase</fullName>
    </alternativeName>
    <alternativeName>
        <fullName evidence="10">Phenylpyruvate tautomerase</fullName>
    </alternativeName>
</protein>
<accession>Q7U982</accession>
<dbReference type="eggNOG" id="COG1942">
    <property type="taxonomic scope" value="Bacteria"/>
</dbReference>
<evidence type="ECO:0000256" key="9">
    <source>
        <dbReference type="ARBA" id="ARBA00041631"/>
    </source>
</evidence>
<evidence type="ECO:0000256" key="7">
    <source>
        <dbReference type="ARBA" id="ARBA00038932"/>
    </source>
</evidence>
<dbReference type="Proteomes" id="UP000001422">
    <property type="component" value="Chromosome"/>
</dbReference>
<evidence type="ECO:0000256" key="2">
    <source>
        <dbReference type="ARBA" id="ARBA00022514"/>
    </source>
</evidence>
<evidence type="ECO:0000256" key="8">
    <source>
        <dbReference type="ARBA" id="ARBA00039086"/>
    </source>
</evidence>
<comment type="catalytic activity">
    <reaction evidence="6">
        <text>L-dopachrome = 5,6-dihydroxyindole-2-carboxylate</text>
        <dbReference type="Rhea" id="RHEA:13041"/>
        <dbReference type="ChEBI" id="CHEBI:16875"/>
        <dbReference type="ChEBI" id="CHEBI:57509"/>
        <dbReference type="EC" id="5.3.3.12"/>
    </reaction>
</comment>
<dbReference type="Pfam" id="PF01187">
    <property type="entry name" value="MIF"/>
    <property type="match status" value="1"/>
</dbReference>
<comment type="subcellular location">
    <subcellularLocation>
        <location evidence="1">Secreted</location>
    </subcellularLocation>
</comment>
<dbReference type="GO" id="GO:0050178">
    <property type="term" value="F:phenylpyruvate tautomerase activity"/>
    <property type="evidence" value="ECO:0007669"/>
    <property type="project" value="UniProtKB-EC"/>
</dbReference>
<dbReference type="PROSITE" id="PS01158">
    <property type="entry name" value="MIF"/>
    <property type="match status" value="1"/>
</dbReference>
<keyword evidence="2" id="KW-0202">Cytokine</keyword>
<dbReference type="EMBL" id="BX569690">
    <property type="protein sequence ID" value="CAE06891.1"/>
    <property type="molecule type" value="Genomic_DNA"/>
</dbReference>
<dbReference type="SUPFAM" id="SSF55331">
    <property type="entry name" value="Tautomerase/MIF"/>
    <property type="match status" value="1"/>
</dbReference>
<evidence type="ECO:0000313" key="12">
    <source>
        <dbReference type="EMBL" id="CAE06891.1"/>
    </source>
</evidence>
<sequence length="131" mass="14188">MVAIDVLWSQNKDRLSNQPMPFISVKTNITDVQTPNGLLKKLSAALATATGKPESYVMTLLDSGVPMTFAGSEEPCAYVEVKSIGALTPPAMSDQFCELIKSSLGIPKDRIYIGFDDVNASNWGWNGRTFG</sequence>